<proteinExistence type="predicted"/>
<dbReference type="Proteomes" id="UP000319824">
    <property type="component" value="Unassembled WGS sequence"/>
</dbReference>
<name>A0A559SRU6_9HYPH</name>
<sequence>MAQTGASERYGTQVFMRRKSKSSHFNRRQKHMKIGVINPDLVAQKLWISYSAAAGWARIVSSL</sequence>
<dbReference type="AlphaFoldDB" id="A0A559SRU6"/>
<protein>
    <submittedName>
        <fullName evidence="1">Uncharacterized protein</fullName>
    </submittedName>
</protein>
<organism evidence="1 2">
    <name type="scientific">Rhizobium mongolense USDA 1844</name>
    <dbReference type="NCBI Taxonomy" id="1079460"/>
    <lineage>
        <taxon>Bacteria</taxon>
        <taxon>Pseudomonadati</taxon>
        <taxon>Pseudomonadota</taxon>
        <taxon>Alphaproteobacteria</taxon>
        <taxon>Hyphomicrobiales</taxon>
        <taxon>Rhizobiaceae</taxon>
        <taxon>Rhizobium/Agrobacterium group</taxon>
        <taxon>Rhizobium</taxon>
    </lineage>
</organism>
<gene>
    <name evidence="1" type="ORF">BCL32_5356</name>
</gene>
<dbReference type="EMBL" id="VISO01000003">
    <property type="protein sequence ID" value="TVZ65075.1"/>
    <property type="molecule type" value="Genomic_DNA"/>
</dbReference>
<evidence type="ECO:0000313" key="2">
    <source>
        <dbReference type="Proteomes" id="UP000319824"/>
    </source>
</evidence>
<reference evidence="1 2" key="1">
    <citation type="submission" date="2019-06" db="EMBL/GenBank/DDBJ databases">
        <title>Pac Bio to generate improved reference genome sequences for organisms with transposon mutant libraries (support for FEBA project).</title>
        <authorList>
            <person name="Blow M."/>
        </authorList>
    </citation>
    <scope>NUCLEOTIDE SEQUENCE [LARGE SCALE GENOMIC DNA]</scope>
    <source>
        <strain evidence="1 2">USDA 1844</strain>
    </source>
</reference>
<accession>A0A559SRU6</accession>
<comment type="caution">
    <text evidence="1">The sequence shown here is derived from an EMBL/GenBank/DDBJ whole genome shotgun (WGS) entry which is preliminary data.</text>
</comment>
<evidence type="ECO:0000313" key="1">
    <source>
        <dbReference type="EMBL" id="TVZ65075.1"/>
    </source>
</evidence>